<evidence type="ECO:0000313" key="5">
    <source>
        <dbReference type="EMBL" id="VDO90428.1"/>
    </source>
</evidence>
<dbReference type="PANTHER" id="PTHR21700:SF24">
    <property type="entry name" value="TRANSTHYRETIN-LIKE FAMILY PROTEIN"/>
    <property type="match status" value="1"/>
</dbReference>
<evidence type="ECO:0000256" key="2">
    <source>
        <dbReference type="ARBA" id="ARBA00010112"/>
    </source>
</evidence>
<name>A0A3P8CQR4_HELPZ</name>
<dbReference type="GO" id="GO:0005576">
    <property type="term" value="C:extracellular region"/>
    <property type="evidence" value="ECO:0007669"/>
    <property type="project" value="UniProtKB-SubCell"/>
</dbReference>
<evidence type="ECO:0000256" key="3">
    <source>
        <dbReference type="ARBA" id="ARBA00022525"/>
    </source>
</evidence>
<keyword evidence="3" id="KW-0964">Secreted</keyword>
<proteinExistence type="inferred from homology"/>
<dbReference type="EMBL" id="UZAH01027299">
    <property type="protein sequence ID" value="VDO90428.1"/>
    <property type="molecule type" value="Genomic_DNA"/>
</dbReference>
<dbReference type="OrthoDB" id="5912452at2759"/>
<dbReference type="InterPro" id="IPR001534">
    <property type="entry name" value="Transthyretin-like"/>
</dbReference>
<sequence length="77" mass="8737">MAETSTDSSGYFYIEGHKKEISNIDPKVNIYHRCYYVGVGYQKVSFDVPSNFTVRGRKPEKTFDLGTIDLAPKLKGQ</sequence>
<dbReference type="Pfam" id="PF01060">
    <property type="entry name" value="TTR-52"/>
    <property type="match status" value="1"/>
</dbReference>
<gene>
    <name evidence="5" type="ORF">HPBE_LOCUS11959</name>
</gene>
<reference evidence="5" key="1">
    <citation type="submission" date="2018-11" db="EMBL/GenBank/DDBJ databases">
        <authorList>
            <consortium name="Pathogen Informatics"/>
        </authorList>
    </citation>
    <scope>NUCLEOTIDE SEQUENCE [LARGE SCALE GENOMIC DNA]</scope>
</reference>
<comment type="similarity">
    <text evidence="2">Belongs to the nematode transthyretin-like family.</text>
</comment>
<evidence type="ECO:0000256" key="4">
    <source>
        <dbReference type="ARBA" id="ARBA00022729"/>
    </source>
</evidence>
<protein>
    <recommendedName>
        <fullName evidence="6">Transthyretin-like family protein</fullName>
    </recommendedName>
</protein>
<organism evidence="5">
    <name type="scientific">Heligmosomoides polygyrus</name>
    <name type="common">Parasitic roundworm</name>
    <dbReference type="NCBI Taxonomy" id="6339"/>
    <lineage>
        <taxon>Eukaryota</taxon>
        <taxon>Metazoa</taxon>
        <taxon>Ecdysozoa</taxon>
        <taxon>Nematoda</taxon>
        <taxon>Chromadorea</taxon>
        <taxon>Rhabditida</taxon>
        <taxon>Rhabditina</taxon>
        <taxon>Rhabditomorpha</taxon>
        <taxon>Strongyloidea</taxon>
        <taxon>Heligmosomidae</taxon>
        <taxon>Heligmosomoides</taxon>
    </lineage>
</organism>
<evidence type="ECO:0000256" key="1">
    <source>
        <dbReference type="ARBA" id="ARBA00004613"/>
    </source>
</evidence>
<comment type="subcellular location">
    <subcellularLocation>
        <location evidence="1">Secreted</location>
    </subcellularLocation>
</comment>
<dbReference type="GO" id="GO:0009986">
    <property type="term" value="C:cell surface"/>
    <property type="evidence" value="ECO:0007669"/>
    <property type="project" value="InterPro"/>
</dbReference>
<keyword evidence="4" id="KW-0732">Signal</keyword>
<dbReference type="InterPro" id="IPR038479">
    <property type="entry name" value="Transthyretin-like_sf"/>
</dbReference>
<dbReference type="AlphaFoldDB" id="A0A3P8CQR4"/>
<dbReference type="Gene3D" id="2.60.40.3330">
    <property type="match status" value="1"/>
</dbReference>
<evidence type="ECO:0008006" key="6">
    <source>
        <dbReference type="Google" id="ProtNLM"/>
    </source>
</evidence>
<dbReference type="PANTHER" id="PTHR21700">
    <property type="entry name" value="TRANSTHYRETIN-LIKE FAMILY PROTEIN-RELATED"/>
    <property type="match status" value="1"/>
</dbReference>
<accession>A0A3P8CQR4</accession>